<dbReference type="EMBL" id="LT899436">
    <property type="protein sequence ID" value="SNR16086.1"/>
    <property type="molecule type" value="Genomic_DNA"/>
</dbReference>
<feature type="transmembrane region" description="Helical" evidence="1">
    <location>
        <begin position="65"/>
        <end position="88"/>
    </location>
</feature>
<proteinExistence type="predicted"/>
<organism evidence="2 3">
    <name type="scientific">Tenacibaculum jejuense</name>
    <dbReference type="NCBI Taxonomy" id="584609"/>
    <lineage>
        <taxon>Bacteria</taxon>
        <taxon>Pseudomonadati</taxon>
        <taxon>Bacteroidota</taxon>
        <taxon>Flavobacteriia</taxon>
        <taxon>Flavobacteriales</taxon>
        <taxon>Flavobacteriaceae</taxon>
        <taxon>Tenacibaculum</taxon>
    </lineage>
</organism>
<dbReference type="RefSeq" id="WP_095072369.1">
    <property type="nucleotide sequence ID" value="NZ_LT899436.1"/>
</dbReference>
<evidence type="ECO:0000313" key="3">
    <source>
        <dbReference type="Proteomes" id="UP000215214"/>
    </source>
</evidence>
<sequence>MIKNTDHCRLCNNHEPDIKHGFICKLNNKPPAFNKTCNKIEFDTVAHHRIKHIDLKRKKLYESKFDAYGGIVFWPLIGIAVHFINYYLFNYIYAKNAYSVLNIILFVVGIVLIGMGVGPFIEFKKQKEIVDNEIENTNSVLNLYRKKYIAEYYPKRNFLDTRIMLKSIRIEDK</sequence>
<evidence type="ECO:0000313" key="2">
    <source>
        <dbReference type="EMBL" id="SNR16086.1"/>
    </source>
</evidence>
<feature type="transmembrane region" description="Helical" evidence="1">
    <location>
        <begin position="100"/>
        <end position="121"/>
    </location>
</feature>
<reference evidence="2 3" key="1">
    <citation type="submission" date="2017-07" db="EMBL/GenBank/DDBJ databases">
        <authorList>
            <person name="Sun Z.S."/>
            <person name="Albrecht U."/>
            <person name="Echele G."/>
            <person name="Lee C.C."/>
        </authorList>
    </citation>
    <scope>NUCLEOTIDE SEQUENCE [LARGE SCALE GENOMIC DNA]</scope>
    <source>
        <strain evidence="3">type strain: KCTC 22618</strain>
    </source>
</reference>
<protein>
    <submittedName>
        <fullName evidence="2">Uncharacterized protein</fullName>
    </submittedName>
</protein>
<evidence type="ECO:0000256" key="1">
    <source>
        <dbReference type="SAM" id="Phobius"/>
    </source>
</evidence>
<keyword evidence="1" id="KW-0812">Transmembrane</keyword>
<dbReference type="OrthoDB" id="762068at2"/>
<keyword evidence="1" id="KW-1133">Transmembrane helix</keyword>
<dbReference type="AlphaFoldDB" id="A0A238UAS1"/>
<dbReference type="Proteomes" id="UP000215214">
    <property type="component" value="Chromosome TJEJU"/>
</dbReference>
<dbReference type="KEGG" id="tje:TJEJU_2401"/>
<gene>
    <name evidence="2" type="ORF">TJEJU_2401</name>
</gene>
<keyword evidence="3" id="KW-1185">Reference proteome</keyword>
<accession>A0A238UAS1</accession>
<name>A0A238UAS1_9FLAO</name>
<keyword evidence="1" id="KW-0472">Membrane</keyword>